<proteinExistence type="predicted"/>
<dbReference type="GeneID" id="40311589"/>
<dbReference type="RefSeq" id="XP_029218639.1">
    <property type="nucleotide sequence ID" value="XM_029365056.1"/>
</dbReference>
<organism evidence="2 3">
    <name type="scientific">Besnoitia besnoiti</name>
    <name type="common">Apicomplexan protozoan</name>
    <dbReference type="NCBI Taxonomy" id="94643"/>
    <lineage>
        <taxon>Eukaryota</taxon>
        <taxon>Sar</taxon>
        <taxon>Alveolata</taxon>
        <taxon>Apicomplexa</taxon>
        <taxon>Conoidasida</taxon>
        <taxon>Coccidia</taxon>
        <taxon>Eucoccidiorida</taxon>
        <taxon>Eimeriorina</taxon>
        <taxon>Sarcocystidae</taxon>
        <taxon>Besnoitia</taxon>
    </lineage>
</organism>
<accession>A0A2A9MGT0</accession>
<dbReference type="Proteomes" id="UP000224006">
    <property type="component" value="Chromosome VI"/>
</dbReference>
<evidence type="ECO:0000256" key="1">
    <source>
        <dbReference type="SAM" id="MobiDB-lite"/>
    </source>
</evidence>
<comment type="caution">
    <text evidence="2">The sequence shown here is derived from an EMBL/GenBank/DDBJ whole genome shotgun (WGS) entry which is preliminary data.</text>
</comment>
<dbReference type="EMBL" id="NWUJ01000006">
    <property type="protein sequence ID" value="PFH34630.1"/>
    <property type="molecule type" value="Genomic_DNA"/>
</dbReference>
<name>A0A2A9MGT0_BESBE</name>
<dbReference type="KEGG" id="bbes:BESB_066630"/>
<reference evidence="2 3" key="1">
    <citation type="submission" date="2017-09" db="EMBL/GenBank/DDBJ databases">
        <title>Genome sequencing of Besnoitia besnoiti strain Bb-Ger1.</title>
        <authorList>
            <person name="Schares G."/>
            <person name="Venepally P."/>
            <person name="Lorenzi H.A."/>
        </authorList>
    </citation>
    <scope>NUCLEOTIDE SEQUENCE [LARGE SCALE GENOMIC DNA]</scope>
    <source>
        <strain evidence="2 3">Bb-Ger1</strain>
    </source>
</reference>
<protein>
    <submittedName>
        <fullName evidence="2">Uncharacterized protein</fullName>
    </submittedName>
</protein>
<sequence length="108" mass="12070">MRDGRPRRRCWRRFLTEGLRREARLLRRARMRAAGGGEDCTRRGGSQASRNTHTEDPTEAPSPSADAAVASGEEMREEEAEGTRDSTQRRDGWAAKIRVADDASARGE</sequence>
<gene>
    <name evidence="2" type="ORF">BESB_066630</name>
</gene>
<dbReference type="VEuPathDB" id="ToxoDB:BESB_066630"/>
<evidence type="ECO:0000313" key="3">
    <source>
        <dbReference type="Proteomes" id="UP000224006"/>
    </source>
</evidence>
<evidence type="ECO:0000313" key="2">
    <source>
        <dbReference type="EMBL" id="PFH34630.1"/>
    </source>
</evidence>
<dbReference type="AlphaFoldDB" id="A0A2A9MGT0"/>
<keyword evidence="3" id="KW-1185">Reference proteome</keyword>
<feature type="region of interest" description="Disordered" evidence="1">
    <location>
        <begin position="30"/>
        <end position="108"/>
    </location>
</feature>
<feature type="compositionally biased region" description="Low complexity" evidence="1">
    <location>
        <begin position="61"/>
        <end position="71"/>
    </location>
</feature>
<feature type="compositionally biased region" description="Basic and acidic residues" evidence="1">
    <location>
        <begin position="81"/>
        <end position="108"/>
    </location>
</feature>